<dbReference type="Pfam" id="PF00072">
    <property type="entry name" value="Response_reg"/>
    <property type="match status" value="1"/>
</dbReference>
<dbReference type="InterPro" id="IPR050595">
    <property type="entry name" value="Bact_response_regulator"/>
</dbReference>
<reference evidence="5 6" key="1">
    <citation type="submission" date="2018-08" db="EMBL/GenBank/DDBJ databases">
        <title>Genome sequence of Halobacillus trueperi KCTC 3686.</title>
        <authorList>
            <person name="Cho K.H."/>
            <person name="Kwak M.-J."/>
            <person name="Kim B.-Y."/>
            <person name="Chun J."/>
        </authorList>
    </citation>
    <scope>NUCLEOTIDE SEQUENCE [LARGE SCALE GENOMIC DNA]</scope>
    <source>
        <strain evidence="5 6">KCTC 3686</strain>
    </source>
</reference>
<dbReference type="PROSITE" id="PS50110">
    <property type="entry name" value="RESPONSE_REGULATORY"/>
    <property type="match status" value="1"/>
</dbReference>
<dbReference type="InterPro" id="IPR011006">
    <property type="entry name" value="CheY-like_superfamily"/>
</dbReference>
<dbReference type="Proteomes" id="UP000256305">
    <property type="component" value="Unassembled WGS sequence"/>
</dbReference>
<keyword evidence="3" id="KW-1133">Transmembrane helix</keyword>
<dbReference type="EMBL" id="QUAE01000008">
    <property type="protein sequence ID" value="REJ09083.1"/>
    <property type="molecule type" value="Genomic_DNA"/>
</dbReference>
<protein>
    <submittedName>
        <fullName evidence="5">Response regulator</fullName>
    </submittedName>
</protein>
<dbReference type="PANTHER" id="PTHR44591">
    <property type="entry name" value="STRESS RESPONSE REGULATOR PROTEIN 1"/>
    <property type="match status" value="1"/>
</dbReference>
<dbReference type="SUPFAM" id="SSF52172">
    <property type="entry name" value="CheY-like"/>
    <property type="match status" value="1"/>
</dbReference>
<organism evidence="5 6">
    <name type="scientific">Halobacillus trueperi</name>
    <dbReference type="NCBI Taxonomy" id="156205"/>
    <lineage>
        <taxon>Bacteria</taxon>
        <taxon>Bacillati</taxon>
        <taxon>Bacillota</taxon>
        <taxon>Bacilli</taxon>
        <taxon>Bacillales</taxon>
        <taxon>Bacillaceae</taxon>
        <taxon>Halobacillus</taxon>
    </lineage>
</organism>
<proteinExistence type="predicted"/>
<evidence type="ECO:0000256" key="3">
    <source>
        <dbReference type="SAM" id="Phobius"/>
    </source>
</evidence>
<gene>
    <name evidence="5" type="ORF">DYE48_11980</name>
</gene>
<name>A0A3E0J843_9BACI</name>
<feature type="domain" description="Response regulatory" evidence="4">
    <location>
        <begin position="57"/>
        <end position="172"/>
    </location>
</feature>
<dbReference type="GO" id="GO:0000160">
    <property type="term" value="P:phosphorelay signal transduction system"/>
    <property type="evidence" value="ECO:0007669"/>
    <property type="project" value="InterPro"/>
</dbReference>
<sequence length="173" mass="20008">MKVPSSLAKSRTAAAMLLTFPFPQCSIYSVMIWGGEHLHRYKVRVRETIRRKEDHMPTALLVDNSREKLRLKSILERHSYKVLAETEDCMEVLSLYERYHPDLVLIDVSMSDMEGLECLEELHSKYPKAQVIVCSELSDIRLLDRCASLGVIDFIQKPLLHRLSSAIEKLHEK</sequence>
<dbReference type="Gene3D" id="3.40.50.2300">
    <property type="match status" value="1"/>
</dbReference>
<evidence type="ECO:0000313" key="6">
    <source>
        <dbReference type="Proteomes" id="UP000256305"/>
    </source>
</evidence>
<dbReference type="InterPro" id="IPR001789">
    <property type="entry name" value="Sig_transdc_resp-reg_receiver"/>
</dbReference>
<keyword evidence="6" id="KW-1185">Reference proteome</keyword>
<comment type="caution">
    <text evidence="5">The sequence shown here is derived from an EMBL/GenBank/DDBJ whole genome shotgun (WGS) entry which is preliminary data.</text>
</comment>
<dbReference type="SMART" id="SM00448">
    <property type="entry name" value="REC"/>
    <property type="match status" value="1"/>
</dbReference>
<dbReference type="AlphaFoldDB" id="A0A3E0J843"/>
<feature type="modified residue" description="4-aspartylphosphate" evidence="2">
    <location>
        <position position="107"/>
    </location>
</feature>
<dbReference type="PANTHER" id="PTHR44591:SF3">
    <property type="entry name" value="RESPONSE REGULATORY DOMAIN-CONTAINING PROTEIN"/>
    <property type="match status" value="1"/>
</dbReference>
<keyword evidence="3" id="KW-0472">Membrane</keyword>
<evidence type="ECO:0000313" key="5">
    <source>
        <dbReference type="EMBL" id="REJ09083.1"/>
    </source>
</evidence>
<evidence type="ECO:0000256" key="1">
    <source>
        <dbReference type="ARBA" id="ARBA00022553"/>
    </source>
</evidence>
<keyword evidence="1 2" id="KW-0597">Phosphoprotein</keyword>
<accession>A0A3E0J843</accession>
<evidence type="ECO:0000256" key="2">
    <source>
        <dbReference type="PROSITE-ProRule" id="PRU00169"/>
    </source>
</evidence>
<feature type="transmembrane region" description="Helical" evidence="3">
    <location>
        <begin position="12"/>
        <end position="34"/>
    </location>
</feature>
<keyword evidence="3" id="KW-0812">Transmembrane</keyword>
<evidence type="ECO:0000259" key="4">
    <source>
        <dbReference type="PROSITE" id="PS50110"/>
    </source>
</evidence>